<keyword evidence="3" id="KW-1185">Reference proteome</keyword>
<dbReference type="PANTHER" id="PTHR34280">
    <property type="entry name" value="OS01G0920100 PROTEIN"/>
    <property type="match status" value="1"/>
</dbReference>
<accession>A0A8J5SP82</accession>
<name>A0A8J5SP82_ZIZPA</name>
<dbReference type="AlphaFoldDB" id="A0A8J5SP82"/>
<dbReference type="PANTHER" id="PTHR34280:SF7">
    <property type="entry name" value="OS04G0380200 PROTEIN"/>
    <property type="match status" value="1"/>
</dbReference>
<dbReference type="InterPro" id="IPR038947">
    <property type="entry name" value="At3g27210-like"/>
</dbReference>
<dbReference type="EMBL" id="JAAALK010000285">
    <property type="protein sequence ID" value="KAG8064375.1"/>
    <property type="molecule type" value="Genomic_DNA"/>
</dbReference>
<gene>
    <name evidence="2" type="ORF">GUJ93_ZPchr0004g38735</name>
</gene>
<evidence type="ECO:0000256" key="1">
    <source>
        <dbReference type="SAM" id="MobiDB-lite"/>
    </source>
</evidence>
<organism evidence="2 3">
    <name type="scientific">Zizania palustris</name>
    <name type="common">Northern wild rice</name>
    <dbReference type="NCBI Taxonomy" id="103762"/>
    <lineage>
        <taxon>Eukaryota</taxon>
        <taxon>Viridiplantae</taxon>
        <taxon>Streptophyta</taxon>
        <taxon>Embryophyta</taxon>
        <taxon>Tracheophyta</taxon>
        <taxon>Spermatophyta</taxon>
        <taxon>Magnoliopsida</taxon>
        <taxon>Liliopsida</taxon>
        <taxon>Poales</taxon>
        <taxon>Poaceae</taxon>
        <taxon>BOP clade</taxon>
        <taxon>Oryzoideae</taxon>
        <taxon>Oryzeae</taxon>
        <taxon>Zizaniinae</taxon>
        <taxon>Zizania</taxon>
    </lineage>
</organism>
<reference evidence="2" key="2">
    <citation type="submission" date="2021-02" db="EMBL/GenBank/DDBJ databases">
        <authorList>
            <person name="Kimball J.A."/>
            <person name="Haas M.W."/>
            <person name="Macchietto M."/>
            <person name="Kono T."/>
            <person name="Duquette J."/>
            <person name="Shao M."/>
        </authorList>
    </citation>
    <scope>NUCLEOTIDE SEQUENCE</scope>
    <source>
        <tissue evidence="2">Fresh leaf tissue</tissue>
    </source>
</reference>
<protein>
    <submittedName>
        <fullName evidence="2">Uncharacterized protein</fullName>
    </submittedName>
</protein>
<proteinExistence type="predicted"/>
<sequence length="170" mass="19073">MRFRKTAAADAEDAAAAGGGDGGSPGDDAGASPYHDITPNGSKDEWFFEAKPWLDSDSEDDFHSVRGDFTPSRGTTPDHQRQSPFTRLEPSLNEKKKQRLLELLQEKQQYDDDSITDVVHAEEYLKSSRKGAKVKKSSSEVCCFPSSICKINFRSCRKKRREQEAKLKRT</sequence>
<dbReference type="OrthoDB" id="1925325at2759"/>
<reference evidence="2" key="1">
    <citation type="journal article" date="2021" name="bioRxiv">
        <title>Whole Genome Assembly and Annotation of Northern Wild Rice, Zizania palustris L., Supports a Whole Genome Duplication in the Zizania Genus.</title>
        <authorList>
            <person name="Haas M."/>
            <person name="Kono T."/>
            <person name="Macchietto M."/>
            <person name="Millas R."/>
            <person name="McGilp L."/>
            <person name="Shao M."/>
            <person name="Duquette J."/>
            <person name="Hirsch C.N."/>
            <person name="Kimball J."/>
        </authorList>
    </citation>
    <scope>NUCLEOTIDE SEQUENCE</scope>
    <source>
        <tissue evidence="2">Fresh leaf tissue</tissue>
    </source>
</reference>
<feature type="region of interest" description="Disordered" evidence="1">
    <location>
        <begin position="59"/>
        <end position="92"/>
    </location>
</feature>
<comment type="caution">
    <text evidence="2">The sequence shown here is derived from an EMBL/GenBank/DDBJ whole genome shotgun (WGS) entry which is preliminary data.</text>
</comment>
<evidence type="ECO:0000313" key="2">
    <source>
        <dbReference type="EMBL" id="KAG8064375.1"/>
    </source>
</evidence>
<feature type="region of interest" description="Disordered" evidence="1">
    <location>
        <begin position="1"/>
        <end position="43"/>
    </location>
</feature>
<dbReference type="Proteomes" id="UP000729402">
    <property type="component" value="Unassembled WGS sequence"/>
</dbReference>
<evidence type="ECO:0000313" key="3">
    <source>
        <dbReference type="Proteomes" id="UP000729402"/>
    </source>
</evidence>